<evidence type="ECO:0000313" key="2">
    <source>
        <dbReference type="Proteomes" id="UP000494256"/>
    </source>
</evidence>
<organism evidence="1 2">
    <name type="scientific">Arctia plantaginis</name>
    <name type="common">Wood tiger moth</name>
    <name type="synonym">Phalaena plantaginis</name>
    <dbReference type="NCBI Taxonomy" id="874455"/>
    <lineage>
        <taxon>Eukaryota</taxon>
        <taxon>Metazoa</taxon>
        <taxon>Ecdysozoa</taxon>
        <taxon>Arthropoda</taxon>
        <taxon>Hexapoda</taxon>
        <taxon>Insecta</taxon>
        <taxon>Pterygota</taxon>
        <taxon>Neoptera</taxon>
        <taxon>Endopterygota</taxon>
        <taxon>Lepidoptera</taxon>
        <taxon>Glossata</taxon>
        <taxon>Ditrysia</taxon>
        <taxon>Noctuoidea</taxon>
        <taxon>Erebidae</taxon>
        <taxon>Arctiinae</taxon>
        <taxon>Arctia</taxon>
    </lineage>
</organism>
<evidence type="ECO:0000313" key="1">
    <source>
        <dbReference type="EMBL" id="CAB3245570.1"/>
    </source>
</evidence>
<dbReference type="EMBL" id="CADEBD010000327">
    <property type="protein sequence ID" value="CAB3245570.1"/>
    <property type="molecule type" value="Genomic_DNA"/>
</dbReference>
<reference evidence="1 2" key="1">
    <citation type="submission" date="2020-04" db="EMBL/GenBank/DDBJ databases">
        <authorList>
            <person name="Wallbank WR R."/>
            <person name="Pardo Diaz C."/>
            <person name="Kozak K."/>
            <person name="Martin S."/>
            <person name="Jiggins C."/>
            <person name="Moest M."/>
            <person name="Warren A I."/>
            <person name="Byers J.R.P. K."/>
            <person name="Montejo-Kovacevich G."/>
            <person name="Yen C E."/>
        </authorList>
    </citation>
    <scope>NUCLEOTIDE SEQUENCE [LARGE SCALE GENOMIC DNA]</scope>
</reference>
<gene>
    <name evidence="1" type="ORF">APLA_LOCUS11139</name>
</gene>
<comment type="caution">
    <text evidence="1">The sequence shown here is derived from an EMBL/GenBank/DDBJ whole genome shotgun (WGS) entry which is preliminary data.</text>
</comment>
<dbReference type="AlphaFoldDB" id="A0A8S1A9X2"/>
<dbReference type="Proteomes" id="UP000494256">
    <property type="component" value="Unassembled WGS sequence"/>
</dbReference>
<protein>
    <submittedName>
        <fullName evidence="1">Uncharacterized protein</fullName>
    </submittedName>
</protein>
<name>A0A8S1A9X2_ARCPL</name>
<dbReference type="OrthoDB" id="6765072at2759"/>
<accession>A0A8S1A9X2</accession>
<sequence>MQIAGVEVHVAGLDRNREPEPTLSQPIGEMLTACLDRILRSPTPLKVTMEQWLSTRMTAPNVDWALIDELVAWLTMRFVPQPEVLRDGAGGAETQWLPPAYSNVAYATHGLPECTALPEESNFYFHDHATTFTDNVFVTRALANTAPALRVGAWTNEAELITGLGIATYVHSERGVASNEEGTAMALDDVERVMLKRRLYEEWKRGVGISDQAVSPELMGNDRAFWDTIVYGAGEESDSVSSIGEYALGIASRAQLSWEANAQAEGVMTTLTGVRTPLALNLSDVTERGRYTFMDNERMQHMKGVSGHWLENRVGHEGLEKRWTTFNFTLLRNKIKIT</sequence>
<proteinExistence type="predicted"/>